<comment type="pathway">
    <text evidence="2">Purine metabolism; 7-cyano-7-deazaguanine biosynthesis.</text>
</comment>
<organism evidence="11 12">
    <name type="scientific">Sphingobacterium thermophilum</name>
    <dbReference type="NCBI Taxonomy" id="768534"/>
    <lineage>
        <taxon>Bacteria</taxon>
        <taxon>Pseudomonadati</taxon>
        <taxon>Bacteroidota</taxon>
        <taxon>Sphingobacteriia</taxon>
        <taxon>Sphingobacteriales</taxon>
        <taxon>Sphingobacteriaceae</taxon>
        <taxon>Sphingobacterium</taxon>
    </lineage>
</organism>
<evidence type="ECO:0000256" key="5">
    <source>
        <dbReference type="ARBA" id="ARBA00018141"/>
    </source>
</evidence>
<evidence type="ECO:0000256" key="9">
    <source>
        <dbReference type="ARBA" id="ARBA00031449"/>
    </source>
</evidence>
<dbReference type="Gene3D" id="3.30.479.10">
    <property type="entry name" value="6-pyruvoyl tetrahydropterin synthase/QueD"/>
    <property type="match status" value="1"/>
</dbReference>
<evidence type="ECO:0000313" key="11">
    <source>
        <dbReference type="EMBL" id="GAA4519731.1"/>
    </source>
</evidence>
<dbReference type="SUPFAM" id="SSF55620">
    <property type="entry name" value="Tetrahydrobiopterin biosynthesis enzymes-like"/>
    <property type="match status" value="1"/>
</dbReference>
<reference evidence="12" key="1">
    <citation type="journal article" date="2019" name="Int. J. Syst. Evol. Microbiol.">
        <title>The Global Catalogue of Microorganisms (GCM) 10K type strain sequencing project: providing services to taxonomists for standard genome sequencing and annotation.</title>
        <authorList>
            <consortium name="The Broad Institute Genomics Platform"/>
            <consortium name="The Broad Institute Genome Sequencing Center for Infectious Disease"/>
            <person name="Wu L."/>
            <person name="Ma J."/>
        </authorList>
    </citation>
    <scope>NUCLEOTIDE SEQUENCE [LARGE SCALE GENOMIC DNA]</scope>
    <source>
        <strain evidence="12">JCM 17858</strain>
    </source>
</reference>
<dbReference type="RefSeq" id="WP_039053526.1">
    <property type="nucleotide sequence ID" value="NZ_BAABGR010000035.1"/>
</dbReference>
<dbReference type="InterPro" id="IPR007115">
    <property type="entry name" value="6-PTP_synth/QueD"/>
</dbReference>
<keyword evidence="7" id="KW-0862">Zinc</keyword>
<proteinExistence type="inferred from homology"/>
<name>A0ABP8R741_9SPHI</name>
<comment type="catalytic activity">
    <reaction evidence="10">
        <text>7,8-dihydroneopterin 3'-triphosphate + H2O = 6-carboxy-5,6,7,8-tetrahydropterin + triphosphate + acetaldehyde + 2 H(+)</text>
        <dbReference type="Rhea" id="RHEA:27966"/>
        <dbReference type="ChEBI" id="CHEBI:15343"/>
        <dbReference type="ChEBI" id="CHEBI:15377"/>
        <dbReference type="ChEBI" id="CHEBI:15378"/>
        <dbReference type="ChEBI" id="CHEBI:18036"/>
        <dbReference type="ChEBI" id="CHEBI:58462"/>
        <dbReference type="ChEBI" id="CHEBI:61032"/>
        <dbReference type="EC" id="4.1.2.50"/>
    </reaction>
</comment>
<gene>
    <name evidence="11" type="primary">queD</name>
    <name evidence="11" type="ORF">GCM10023173_23120</name>
</gene>
<dbReference type="Proteomes" id="UP001500394">
    <property type="component" value="Unassembled WGS sequence"/>
</dbReference>
<protein>
    <recommendedName>
        <fullName evidence="5">6-carboxy-5,6,7,8-tetrahydropterin synthase</fullName>
        <ecNumber evidence="4">4.1.2.50</ecNumber>
    </recommendedName>
    <alternativeName>
        <fullName evidence="9">Queuosine biosynthesis protein QueD</fullName>
    </alternativeName>
</protein>
<dbReference type="EC" id="4.1.2.50" evidence="4"/>
<evidence type="ECO:0000256" key="7">
    <source>
        <dbReference type="ARBA" id="ARBA00022833"/>
    </source>
</evidence>
<keyword evidence="12" id="KW-1185">Reference proteome</keyword>
<evidence type="ECO:0000256" key="8">
    <source>
        <dbReference type="ARBA" id="ARBA00023239"/>
    </source>
</evidence>
<accession>A0ABP8R741</accession>
<evidence type="ECO:0000256" key="4">
    <source>
        <dbReference type="ARBA" id="ARBA00012982"/>
    </source>
</evidence>
<comment type="cofactor">
    <cofactor evidence="1">
        <name>Zn(2+)</name>
        <dbReference type="ChEBI" id="CHEBI:29105"/>
    </cofactor>
</comment>
<keyword evidence="8" id="KW-0456">Lyase</keyword>
<evidence type="ECO:0000256" key="3">
    <source>
        <dbReference type="ARBA" id="ARBA00008900"/>
    </source>
</evidence>
<evidence type="ECO:0000313" key="12">
    <source>
        <dbReference type="Proteomes" id="UP001500394"/>
    </source>
</evidence>
<dbReference type="PANTHER" id="PTHR12589:SF7">
    <property type="entry name" value="6-PYRUVOYL TETRAHYDROBIOPTERIN SYNTHASE"/>
    <property type="match status" value="1"/>
</dbReference>
<dbReference type="Pfam" id="PF01242">
    <property type="entry name" value="PTPS"/>
    <property type="match status" value="1"/>
</dbReference>
<dbReference type="InterPro" id="IPR038418">
    <property type="entry name" value="6-PTP_synth/QueD_sf"/>
</dbReference>
<dbReference type="EMBL" id="BAABGR010000035">
    <property type="protein sequence ID" value="GAA4519731.1"/>
    <property type="molecule type" value="Genomic_DNA"/>
</dbReference>
<keyword evidence="6" id="KW-0479">Metal-binding</keyword>
<evidence type="ECO:0000256" key="6">
    <source>
        <dbReference type="ARBA" id="ARBA00022723"/>
    </source>
</evidence>
<evidence type="ECO:0000256" key="10">
    <source>
        <dbReference type="ARBA" id="ARBA00048807"/>
    </source>
</evidence>
<comment type="similarity">
    <text evidence="3">Belongs to the PTPS family. QueD subfamily.</text>
</comment>
<sequence length="139" mass="16214">MITAERYHDISCGHRVVGHEGKCRFLHGHNYRIHFEIQAESLDTVGRVIDFSVIKEKLCMWLEEHYDHKFLIWQEDPLLKDLQKIADESLVIVPYNPTAENIAKYLVEVIGPQQLKDTACRLIRCKVEETQKCSATYTI</sequence>
<dbReference type="PANTHER" id="PTHR12589">
    <property type="entry name" value="PYRUVOYL TETRAHYDROBIOPTERIN SYNTHASE"/>
    <property type="match status" value="1"/>
</dbReference>
<evidence type="ECO:0000256" key="2">
    <source>
        <dbReference type="ARBA" id="ARBA00005061"/>
    </source>
</evidence>
<evidence type="ECO:0000256" key="1">
    <source>
        <dbReference type="ARBA" id="ARBA00001947"/>
    </source>
</evidence>
<comment type="caution">
    <text evidence="11">The sequence shown here is derived from an EMBL/GenBank/DDBJ whole genome shotgun (WGS) entry which is preliminary data.</text>
</comment>